<comment type="similarity">
    <text evidence="2">Belongs to the methyl-accepting chemotaxis (MCP) protein family.</text>
</comment>
<dbReference type="Pfam" id="PF08448">
    <property type="entry name" value="PAS_4"/>
    <property type="match status" value="1"/>
</dbReference>
<evidence type="ECO:0000259" key="6">
    <source>
        <dbReference type="PROSITE" id="PS50112"/>
    </source>
</evidence>
<dbReference type="Gene3D" id="3.30.450.20">
    <property type="entry name" value="PAS domain"/>
    <property type="match status" value="1"/>
</dbReference>
<dbReference type="EMBL" id="JBHSZI010000001">
    <property type="protein sequence ID" value="MFC7058644.1"/>
    <property type="molecule type" value="Genomic_DNA"/>
</dbReference>
<dbReference type="SMART" id="SM00283">
    <property type="entry name" value="MA"/>
    <property type="match status" value="1"/>
</dbReference>
<keyword evidence="4" id="KW-0175">Coiled coil</keyword>
<dbReference type="Gene3D" id="1.10.287.950">
    <property type="entry name" value="Methyl-accepting chemotaxis protein"/>
    <property type="match status" value="1"/>
</dbReference>
<dbReference type="InterPro" id="IPR004090">
    <property type="entry name" value="Chemotax_Me-accpt_rcpt"/>
</dbReference>
<feature type="domain" description="PAS" evidence="6">
    <location>
        <begin position="47"/>
        <end position="121"/>
    </location>
</feature>
<name>A0ABD5W4S1_9EURY</name>
<comment type="caution">
    <text evidence="7">The sequence shown here is derived from an EMBL/GenBank/DDBJ whole genome shotgun (WGS) entry which is preliminary data.</text>
</comment>
<feature type="domain" description="Methyl-accepting transducer" evidence="5">
    <location>
        <begin position="181"/>
        <end position="417"/>
    </location>
</feature>
<dbReference type="CDD" id="cd11386">
    <property type="entry name" value="MCP_signal"/>
    <property type="match status" value="1"/>
</dbReference>
<dbReference type="InterPro" id="IPR013656">
    <property type="entry name" value="PAS_4"/>
</dbReference>
<dbReference type="PANTHER" id="PTHR32089:SF112">
    <property type="entry name" value="LYSOZYME-LIKE PROTEIN-RELATED"/>
    <property type="match status" value="1"/>
</dbReference>
<dbReference type="GeneID" id="76630662"/>
<gene>
    <name evidence="7" type="ORF">ACFQQG_11220</name>
</gene>
<dbReference type="SMART" id="SM00091">
    <property type="entry name" value="PAS"/>
    <property type="match status" value="1"/>
</dbReference>
<evidence type="ECO:0000256" key="2">
    <source>
        <dbReference type="ARBA" id="ARBA00029447"/>
    </source>
</evidence>
<evidence type="ECO:0000259" key="5">
    <source>
        <dbReference type="PROSITE" id="PS50111"/>
    </source>
</evidence>
<keyword evidence="1 3" id="KW-0807">Transducer</keyword>
<dbReference type="SUPFAM" id="SSF55785">
    <property type="entry name" value="PYP-like sensor domain (PAS domain)"/>
    <property type="match status" value="1"/>
</dbReference>
<dbReference type="InterPro" id="IPR004089">
    <property type="entry name" value="MCPsignal_dom"/>
</dbReference>
<dbReference type="RefSeq" id="WP_267161363.1">
    <property type="nucleotide sequence ID" value="NZ_CP112972.1"/>
</dbReference>
<dbReference type="InterPro" id="IPR000014">
    <property type="entry name" value="PAS"/>
</dbReference>
<dbReference type="InterPro" id="IPR035965">
    <property type="entry name" value="PAS-like_dom_sf"/>
</dbReference>
<dbReference type="AlphaFoldDB" id="A0ABD5W4S1"/>
<dbReference type="Pfam" id="PF00015">
    <property type="entry name" value="MCPsignal"/>
    <property type="match status" value="1"/>
</dbReference>
<dbReference type="PANTHER" id="PTHR32089">
    <property type="entry name" value="METHYL-ACCEPTING CHEMOTAXIS PROTEIN MCPB"/>
    <property type="match status" value="1"/>
</dbReference>
<dbReference type="PROSITE" id="PS50112">
    <property type="entry name" value="PAS"/>
    <property type="match status" value="1"/>
</dbReference>
<dbReference type="PROSITE" id="PS50111">
    <property type="entry name" value="CHEMOTAXIS_TRANSDUC_2"/>
    <property type="match status" value="1"/>
</dbReference>
<sequence length="454" mass="48984">MSFTEGADDSQAGKESHATEYLWETYTSQTDISEAGDERLRQERDFWKEMFNQLVSEFPEGVFVTTDDGTLTHWNETLAGDLDTSRGEVLGKNAYDVIGTEDEDETLAETVARRGEAIKEDGVREVPTSDKIFQTYGVPLRGPEGSVVGAFEVTPDVSEHVHRQRELERLQDKVSGTVRSELDDLSEAIDEIVSTTDEIESFAEEQTDRMEQAAGELSNQSATIEEIASSAEAVSSAAQQANSRADDGEQTASAAIDRMEAVREQADGVTDTLNALTTQADEMNEIIDVIDGIAEQTNMLALNASIEAARAGEAGDGFAVVADEIKNLAGDSQQQAGEIEAMVTEMIEMTKRTEEELTKTTTEIADAIEAVDNTVTALQEIGDAISETATSAQEVAKATDAHASSSEEVTATVDAAVEELTSLEQQLVALSDTTSSQQRQVTDIGRAVDDLVDQ</sequence>
<feature type="coiled-coil region" evidence="4">
    <location>
        <begin position="406"/>
        <end position="433"/>
    </location>
</feature>
<reference evidence="7 8" key="1">
    <citation type="journal article" date="2019" name="Int. J. Syst. Evol. Microbiol.">
        <title>The Global Catalogue of Microorganisms (GCM) 10K type strain sequencing project: providing services to taxonomists for standard genome sequencing and annotation.</title>
        <authorList>
            <consortium name="The Broad Institute Genomics Platform"/>
            <consortium name="The Broad Institute Genome Sequencing Center for Infectious Disease"/>
            <person name="Wu L."/>
            <person name="Ma J."/>
        </authorList>
    </citation>
    <scope>NUCLEOTIDE SEQUENCE [LARGE SCALE GENOMIC DNA]</scope>
    <source>
        <strain evidence="7 8">JCM 30072</strain>
    </source>
</reference>
<evidence type="ECO:0000256" key="4">
    <source>
        <dbReference type="SAM" id="Coils"/>
    </source>
</evidence>
<dbReference type="GO" id="GO:0007165">
    <property type="term" value="P:signal transduction"/>
    <property type="evidence" value="ECO:0007669"/>
    <property type="project" value="UniProtKB-KW"/>
</dbReference>
<evidence type="ECO:0000313" key="7">
    <source>
        <dbReference type="EMBL" id="MFC7058644.1"/>
    </source>
</evidence>
<keyword evidence="8" id="KW-1185">Reference proteome</keyword>
<evidence type="ECO:0000256" key="1">
    <source>
        <dbReference type="ARBA" id="ARBA00023224"/>
    </source>
</evidence>
<protein>
    <submittedName>
        <fullName evidence="7">Methyl-accepting chemotaxis protein</fullName>
    </submittedName>
</protein>
<organism evidence="7 8">
    <name type="scientific">Halovenus salina</name>
    <dbReference type="NCBI Taxonomy" id="1510225"/>
    <lineage>
        <taxon>Archaea</taxon>
        <taxon>Methanobacteriati</taxon>
        <taxon>Methanobacteriota</taxon>
        <taxon>Stenosarchaea group</taxon>
        <taxon>Halobacteria</taxon>
        <taxon>Halobacteriales</taxon>
        <taxon>Haloarculaceae</taxon>
        <taxon>Halovenus</taxon>
    </lineage>
</organism>
<dbReference type="SUPFAM" id="SSF58104">
    <property type="entry name" value="Methyl-accepting chemotaxis protein (MCP) signaling domain"/>
    <property type="match status" value="1"/>
</dbReference>
<accession>A0ABD5W4S1</accession>
<dbReference type="CDD" id="cd00130">
    <property type="entry name" value="PAS"/>
    <property type="match status" value="1"/>
</dbReference>
<evidence type="ECO:0000313" key="8">
    <source>
        <dbReference type="Proteomes" id="UP001596445"/>
    </source>
</evidence>
<dbReference type="NCBIfam" id="TIGR00229">
    <property type="entry name" value="sensory_box"/>
    <property type="match status" value="1"/>
</dbReference>
<dbReference type="PRINTS" id="PR00260">
    <property type="entry name" value="CHEMTRNSDUCR"/>
</dbReference>
<evidence type="ECO:0000256" key="3">
    <source>
        <dbReference type="PROSITE-ProRule" id="PRU00284"/>
    </source>
</evidence>
<dbReference type="Proteomes" id="UP001596445">
    <property type="component" value="Unassembled WGS sequence"/>
</dbReference>
<proteinExistence type="inferred from homology"/>